<comment type="caution">
    <text evidence="2">The sequence shown here is derived from an EMBL/GenBank/DDBJ whole genome shotgun (WGS) entry which is preliminary data.</text>
</comment>
<evidence type="ECO:0000313" key="2">
    <source>
        <dbReference type="EMBL" id="KAK8783625.1"/>
    </source>
</evidence>
<evidence type="ECO:0000313" key="3">
    <source>
        <dbReference type="Proteomes" id="UP001321473"/>
    </source>
</evidence>
<feature type="region of interest" description="Disordered" evidence="1">
    <location>
        <begin position="39"/>
        <end position="73"/>
    </location>
</feature>
<evidence type="ECO:0000256" key="1">
    <source>
        <dbReference type="SAM" id="MobiDB-lite"/>
    </source>
</evidence>
<protein>
    <submittedName>
        <fullName evidence="2">Uncharacterized protein</fullName>
    </submittedName>
</protein>
<reference evidence="2 3" key="1">
    <citation type="journal article" date="2023" name="Arcadia Sci">
        <title>De novo assembly of a long-read Amblyomma americanum tick genome.</title>
        <authorList>
            <person name="Chou S."/>
            <person name="Poskanzer K.E."/>
            <person name="Rollins M."/>
            <person name="Thuy-Boun P.S."/>
        </authorList>
    </citation>
    <scope>NUCLEOTIDE SEQUENCE [LARGE SCALE GENOMIC DNA]</scope>
    <source>
        <strain evidence="2">F_SG_1</strain>
        <tissue evidence="2">Salivary glands</tissue>
    </source>
</reference>
<organism evidence="2 3">
    <name type="scientific">Amblyomma americanum</name>
    <name type="common">Lone star tick</name>
    <dbReference type="NCBI Taxonomy" id="6943"/>
    <lineage>
        <taxon>Eukaryota</taxon>
        <taxon>Metazoa</taxon>
        <taxon>Ecdysozoa</taxon>
        <taxon>Arthropoda</taxon>
        <taxon>Chelicerata</taxon>
        <taxon>Arachnida</taxon>
        <taxon>Acari</taxon>
        <taxon>Parasitiformes</taxon>
        <taxon>Ixodida</taxon>
        <taxon>Ixodoidea</taxon>
        <taxon>Ixodidae</taxon>
        <taxon>Amblyomminae</taxon>
        <taxon>Amblyomma</taxon>
    </lineage>
</organism>
<name>A0AAQ4FAD6_AMBAM</name>
<gene>
    <name evidence="2" type="ORF">V5799_010010</name>
</gene>
<dbReference type="EMBL" id="JARKHS020005351">
    <property type="protein sequence ID" value="KAK8783625.1"/>
    <property type="molecule type" value="Genomic_DNA"/>
</dbReference>
<dbReference type="AlphaFoldDB" id="A0AAQ4FAD6"/>
<sequence>MYSKKIQARSRGVSVGIQVGSCTDNVGTQVNVAPHVDTEAKDLIDKPILDEDSSDDYSPLDELESELEAERVS</sequence>
<proteinExistence type="predicted"/>
<feature type="compositionally biased region" description="Acidic residues" evidence="1">
    <location>
        <begin position="50"/>
        <end position="67"/>
    </location>
</feature>
<dbReference type="Proteomes" id="UP001321473">
    <property type="component" value="Unassembled WGS sequence"/>
</dbReference>
<accession>A0AAQ4FAD6</accession>
<feature type="compositionally biased region" description="Basic and acidic residues" evidence="1">
    <location>
        <begin position="39"/>
        <end position="49"/>
    </location>
</feature>
<keyword evidence="3" id="KW-1185">Reference proteome</keyword>